<dbReference type="InterPro" id="IPR000086">
    <property type="entry name" value="NUDIX_hydrolase_dom"/>
</dbReference>
<dbReference type="PANTHER" id="PTHR43046:SF12">
    <property type="entry name" value="GDP-MANNOSE MANNOSYL HYDROLASE"/>
    <property type="match status" value="1"/>
</dbReference>
<dbReference type="InterPro" id="IPR020084">
    <property type="entry name" value="NUDIX_hydrolase_CS"/>
</dbReference>
<keyword evidence="3" id="KW-0460">Magnesium</keyword>
<dbReference type="RefSeq" id="WP_188821969.1">
    <property type="nucleotide sequence ID" value="NZ_BMLK01000020.1"/>
</dbReference>
<evidence type="ECO:0000313" key="6">
    <source>
        <dbReference type="Proteomes" id="UP000605099"/>
    </source>
</evidence>
<accession>A0ABQ2JXL8</accession>
<name>A0ABQ2JXL8_9SPHN</name>
<sequence>MFLLIPRFLHRMIMRFGHPVRMALLRRFNVTVYGCRIIALDEQGRVLLLRQTYGRDWWLAPSGGMKRGEDAIFTAKRELTEETGCTLREAYEVEALVEDYYGLINEVRVVVGLAAGNPQADRREVREVRWFGRDALPQGLAPKVKAGLDRWIATWERYRNDN</sequence>
<dbReference type="Pfam" id="PF00293">
    <property type="entry name" value="NUDIX"/>
    <property type="match status" value="1"/>
</dbReference>
<dbReference type="Gene3D" id="3.90.79.10">
    <property type="entry name" value="Nucleoside Triphosphate Pyrophosphohydrolase"/>
    <property type="match status" value="1"/>
</dbReference>
<dbReference type="PROSITE" id="PS00893">
    <property type="entry name" value="NUDIX_BOX"/>
    <property type="match status" value="1"/>
</dbReference>
<evidence type="ECO:0000256" key="1">
    <source>
        <dbReference type="ARBA" id="ARBA00001946"/>
    </source>
</evidence>
<dbReference type="EMBL" id="BMLK01000020">
    <property type="protein sequence ID" value="GGN57776.1"/>
    <property type="molecule type" value="Genomic_DNA"/>
</dbReference>
<dbReference type="PROSITE" id="PS51462">
    <property type="entry name" value="NUDIX"/>
    <property type="match status" value="1"/>
</dbReference>
<organism evidence="5 6">
    <name type="scientific">Novosphingobium indicum</name>
    <dbReference type="NCBI Taxonomy" id="462949"/>
    <lineage>
        <taxon>Bacteria</taxon>
        <taxon>Pseudomonadati</taxon>
        <taxon>Pseudomonadota</taxon>
        <taxon>Alphaproteobacteria</taxon>
        <taxon>Sphingomonadales</taxon>
        <taxon>Sphingomonadaceae</taxon>
        <taxon>Novosphingobium</taxon>
    </lineage>
</organism>
<evidence type="ECO:0000256" key="2">
    <source>
        <dbReference type="ARBA" id="ARBA00022801"/>
    </source>
</evidence>
<dbReference type="InterPro" id="IPR015797">
    <property type="entry name" value="NUDIX_hydrolase-like_dom_sf"/>
</dbReference>
<gene>
    <name evidence="5" type="ORF">GCM10011349_36680</name>
</gene>
<evidence type="ECO:0000313" key="5">
    <source>
        <dbReference type="EMBL" id="GGN57776.1"/>
    </source>
</evidence>
<dbReference type="Proteomes" id="UP000605099">
    <property type="component" value="Unassembled WGS sequence"/>
</dbReference>
<reference evidence="6" key="1">
    <citation type="journal article" date="2019" name="Int. J. Syst. Evol. Microbiol.">
        <title>The Global Catalogue of Microorganisms (GCM) 10K type strain sequencing project: providing services to taxonomists for standard genome sequencing and annotation.</title>
        <authorList>
            <consortium name="The Broad Institute Genomics Platform"/>
            <consortium name="The Broad Institute Genome Sequencing Center for Infectious Disease"/>
            <person name="Wu L."/>
            <person name="Ma J."/>
        </authorList>
    </citation>
    <scope>NUCLEOTIDE SEQUENCE [LARGE SCALE GENOMIC DNA]</scope>
    <source>
        <strain evidence="6">CGMCC 1.6784</strain>
    </source>
</reference>
<evidence type="ECO:0000259" key="4">
    <source>
        <dbReference type="PROSITE" id="PS51462"/>
    </source>
</evidence>
<protein>
    <recommendedName>
        <fullName evidence="4">Nudix hydrolase domain-containing protein</fullName>
    </recommendedName>
</protein>
<keyword evidence="6" id="KW-1185">Reference proteome</keyword>
<comment type="cofactor">
    <cofactor evidence="1">
        <name>Mg(2+)</name>
        <dbReference type="ChEBI" id="CHEBI:18420"/>
    </cofactor>
</comment>
<proteinExistence type="predicted"/>
<dbReference type="PANTHER" id="PTHR43046">
    <property type="entry name" value="GDP-MANNOSE MANNOSYL HYDROLASE"/>
    <property type="match status" value="1"/>
</dbReference>
<comment type="caution">
    <text evidence="5">The sequence shown here is derived from an EMBL/GenBank/DDBJ whole genome shotgun (WGS) entry which is preliminary data.</text>
</comment>
<evidence type="ECO:0000256" key="3">
    <source>
        <dbReference type="ARBA" id="ARBA00022842"/>
    </source>
</evidence>
<dbReference type="SUPFAM" id="SSF55811">
    <property type="entry name" value="Nudix"/>
    <property type="match status" value="1"/>
</dbReference>
<keyword evidence="2" id="KW-0378">Hydrolase</keyword>
<feature type="domain" description="Nudix hydrolase" evidence="4">
    <location>
        <begin position="25"/>
        <end position="154"/>
    </location>
</feature>